<dbReference type="AlphaFoldDB" id="A0A928Q3P1"/>
<dbReference type="Gene3D" id="3.30.2220.30">
    <property type="match status" value="1"/>
</dbReference>
<dbReference type="EMBL" id="SVNY01000006">
    <property type="protein sequence ID" value="MBE6834193.1"/>
    <property type="molecule type" value="Genomic_DNA"/>
</dbReference>
<dbReference type="Pfam" id="PF08890">
    <property type="entry name" value="Phage_TAC_5"/>
    <property type="match status" value="1"/>
</dbReference>
<proteinExistence type="predicted"/>
<dbReference type="InterPro" id="IPR038559">
    <property type="entry name" value="XkdN-like_sf"/>
</dbReference>
<evidence type="ECO:0008006" key="3">
    <source>
        <dbReference type="Google" id="ProtNLM"/>
    </source>
</evidence>
<sequence length="129" mass="14289">MDKSLMQFLHPDRKPNATFRLNSFGDAEFEMRVLTADEMAQMSVEVQTKGLKGLEALYPTIAASLVRPNLRSAELLDALSEREGRKILSPTDALKSMFTAGEIGALLSIYNEHADVTVDFGKKVEEAKN</sequence>
<accession>A0A928Q3P1</accession>
<dbReference type="Proteomes" id="UP000754750">
    <property type="component" value="Unassembled WGS sequence"/>
</dbReference>
<dbReference type="InterPro" id="IPR014986">
    <property type="entry name" value="XkdN-like"/>
</dbReference>
<dbReference type="RefSeq" id="WP_326840730.1">
    <property type="nucleotide sequence ID" value="NZ_SVNY01000006.1"/>
</dbReference>
<name>A0A928Q3P1_9FIRM</name>
<gene>
    <name evidence="1" type="ORF">E7512_11570</name>
</gene>
<comment type="caution">
    <text evidence="1">The sequence shown here is derived from an EMBL/GenBank/DDBJ whole genome shotgun (WGS) entry which is preliminary data.</text>
</comment>
<protein>
    <recommendedName>
        <fullName evidence="3">Phage XkdN-like protein</fullName>
    </recommendedName>
</protein>
<organism evidence="1 2">
    <name type="scientific">Faecalispora sporosphaeroides</name>
    <dbReference type="NCBI Taxonomy" id="1549"/>
    <lineage>
        <taxon>Bacteria</taxon>
        <taxon>Bacillati</taxon>
        <taxon>Bacillota</taxon>
        <taxon>Clostridia</taxon>
        <taxon>Eubacteriales</taxon>
        <taxon>Oscillospiraceae</taxon>
        <taxon>Faecalispora</taxon>
    </lineage>
</organism>
<reference evidence="1" key="1">
    <citation type="submission" date="2019-04" db="EMBL/GenBank/DDBJ databases">
        <title>Evolution of Biomass-Degrading Anaerobic Consortia Revealed by Metagenomics.</title>
        <authorList>
            <person name="Peng X."/>
        </authorList>
    </citation>
    <scope>NUCLEOTIDE SEQUENCE</scope>
    <source>
        <strain evidence="1">SIG551</strain>
    </source>
</reference>
<evidence type="ECO:0000313" key="2">
    <source>
        <dbReference type="Proteomes" id="UP000754750"/>
    </source>
</evidence>
<evidence type="ECO:0000313" key="1">
    <source>
        <dbReference type="EMBL" id="MBE6834193.1"/>
    </source>
</evidence>